<dbReference type="EMBL" id="JASHIF010000009">
    <property type="protein sequence ID" value="MDI9859893.1"/>
    <property type="molecule type" value="Genomic_DNA"/>
</dbReference>
<name>A0ABT6Y8J2_9BACT</name>
<dbReference type="RefSeq" id="WP_283344753.1">
    <property type="nucleotide sequence ID" value="NZ_JASHIF010000009.1"/>
</dbReference>
<protein>
    <submittedName>
        <fullName evidence="2">DUF5977 domain-containing protein</fullName>
    </submittedName>
</protein>
<accession>A0ABT6Y8J2</accession>
<organism evidence="2 3">
    <name type="scientific">Flectobacillus roseus</name>
    <dbReference type="NCBI Taxonomy" id="502259"/>
    <lineage>
        <taxon>Bacteria</taxon>
        <taxon>Pseudomonadati</taxon>
        <taxon>Bacteroidota</taxon>
        <taxon>Cytophagia</taxon>
        <taxon>Cytophagales</taxon>
        <taxon>Flectobacillaceae</taxon>
        <taxon>Flectobacillus</taxon>
    </lineage>
</organism>
<dbReference type="Proteomes" id="UP001236507">
    <property type="component" value="Unassembled WGS sequence"/>
</dbReference>
<gene>
    <name evidence="2" type="ORF">QM524_11790</name>
</gene>
<evidence type="ECO:0000313" key="2">
    <source>
        <dbReference type="EMBL" id="MDI9859893.1"/>
    </source>
</evidence>
<sequence length="691" mass="76843">MDSLATGISHLPLCFSRNKLTYHVDAFDPLVTLRAGLLTYIEIHTPKAYQSAEFVKLAERVASERPMQMLSGAPFYYGTDFEIDSILDGLLSYCPPKYNQTQIMVCASMTIPFKVKSAIKNNTGVLGTVSTSDTLFAIKAGLSADQYPGWKDNFFTNYFDQNKPFLTFHPREKTIDREQPEFLYWLCNLLPKPSKVNIRVEVSFSDGNTTVLTPQFLVNPTQYTVYCIPVGFVTLGLDLLETGTKKVVDYQVWLSNDVNQRLTEIRTYTLETQYFPNKKYVIFVNSLGGYDTIRTTGTGQGSLKVNRTKGEKVLESNYQASSAEVFVTEITGKKVLNLNTGYFDGDQTAYLNELMFAKEIYLVSNDDFIPVTLNSDAYDYTQDNEDLAGRTFEFEFAKTENAFSDLPTAPQQTTRELVWIPSNPYCIYDPETGLTTGFQAASQLVLAYKDTGEKVKGVPPKDNFPGTEGYFAPALSSACSAGNAPFKNTVIAQKGTYTRNNCINSYGDYATITVPANTFGGQSQEEADNRAKARWAFLNTQEYANLYASCLAAPEFYTINPQPPVNQFNYRYVTKPSTMNCQINGGLGAASGNNADLVFGNHWAIQNNTNPNSKVYPVGKNDILLPCGESYMLTIYGWDKSVRVKIYANGTSLATKTITPAEFQAGEGAYIYQISVAIPSQAKVFVLFETL</sequence>
<evidence type="ECO:0000313" key="3">
    <source>
        <dbReference type="Proteomes" id="UP001236507"/>
    </source>
</evidence>
<proteinExistence type="predicted"/>
<keyword evidence="3" id="KW-1185">Reference proteome</keyword>
<reference evidence="2 3" key="1">
    <citation type="submission" date="2023-05" db="EMBL/GenBank/DDBJ databases">
        <title>Novel species of genus Flectobacillus isolated from stream in China.</title>
        <authorList>
            <person name="Lu H."/>
        </authorList>
    </citation>
    <scope>NUCLEOTIDE SEQUENCE [LARGE SCALE GENOMIC DNA]</scope>
    <source>
        <strain evidence="2 3">KCTC 42575</strain>
    </source>
</reference>
<dbReference type="InterPro" id="IPR046020">
    <property type="entry name" value="DUF5977"/>
</dbReference>
<comment type="caution">
    <text evidence="2">The sequence shown here is derived from an EMBL/GenBank/DDBJ whole genome shotgun (WGS) entry which is preliminary data.</text>
</comment>
<dbReference type="Pfam" id="PF19404">
    <property type="entry name" value="DUF5977"/>
    <property type="match status" value="1"/>
</dbReference>
<evidence type="ECO:0000259" key="1">
    <source>
        <dbReference type="Pfam" id="PF19404"/>
    </source>
</evidence>
<feature type="domain" description="DUF5977" evidence="1">
    <location>
        <begin position="492"/>
        <end position="550"/>
    </location>
</feature>